<dbReference type="EMBL" id="CP111022">
    <property type="protein sequence ID" value="WAR20151.1"/>
    <property type="molecule type" value="Genomic_DNA"/>
</dbReference>
<dbReference type="Gene3D" id="2.170.130.30">
    <property type="match status" value="2"/>
</dbReference>
<keyword evidence="1" id="KW-0812">Transmembrane</keyword>
<name>A0ABY7FHC0_MYAAR</name>
<sequence>MWSTNWILIYLFVPLLTLGFTTTYYPGQGFYVFAINGDESVPNDYGWQVTDNGTIVTVGLDSYFPTDGSNIMVAMVEVPKFLLTVENTFNENLLNVSVRLPVREGRTLIQYLPDAIKRQDTALLSQYVPVPDDEITFRFATYSGLQPPSPSAVPLPNNTPPTPQQATINYTIINNIMDPTFSNMITLAVDAGSPMINYMERALMYMVEFDGYFVYAVNGVVADWQTTYWILTNNTDQITAESLALTYTYVPDNANTTTEATPA</sequence>
<protein>
    <submittedName>
        <fullName evidence="2">Uncharacterized protein</fullName>
    </submittedName>
</protein>
<evidence type="ECO:0000313" key="2">
    <source>
        <dbReference type="EMBL" id="WAR20151.1"/>
    </source>
</evidence>
<keyword evidence="1" id="KW-0472">Membrane</keyword>
<organism evidence="2 3">
    <name type="scientific">Mya arenaria</name>
    <name type="common">Soft-shell clam</name>
    <dbReference type="NCBI Taxonomy" id="6604"/>
    <lineage>
        <taxon>Eukaryota</taxon>
        <taxon>Metazoa</taxon>
        <taxon>Spiralia</taxon>
        <taxon>Lophotrochozoa</taxon>
        <taxon>Mollusca</taxon>
        <taxon>Bivalvia</taxon>
        <taxon>Autobranchia</taxon>
        <taxon>Heteroconchia</taxon>
        <taxon>Euheterodonta</taxon>
        <taxon>Imparidentia</taxon>
        <taxon>Neoheterodontei</taxon>
        <taxon>Myida</taxon>
        <taxon>Myoidea</taxon>
        <taxon>Myidae</taxon>
        <taxon>Mya</taxon>
    </lineage>
</organism>
<dbReference type="Proteomes" id="UP001164746">
    <property type="component" value="Chromosome 11"/>
</dbReference>
<keyword evidence="3" id="KW-1185">Reference proteome</keyword>
<feature type="transmembrane region" description="Helical" evidence="1">
    <location>
        <begin position="6"/>
        <end position="25"/>
    </location>
</feature>
<gene>
    <name evidence="2" type="ORF">MAR_001989</name>
</gene>
<reference evidence="2" key="1">
    <citation type="submission" date="2022-11" db="EMBL/GenBank/DDBJ databases">
        <title>Centuries of genome instability and evolution in soft-shell clam transmissible cancer (bioRxiv).</title>
        <authorList>
            <person name="Hart S.F.M."/>
            <person name="Yonemitsu M.A."/>
            <person name="Giersch R.M."/>
            <person name="Beal B.F."/>
            <person name="Arriagada G."/>
            <person name="Davis B.W."/>
            <person name="Ostrander E.A."/>
            <person name="Goff S.P."/>
            <person name="Metzger M.J."/>
        </authorList>
    </citation>
    <scope>NUCLEOTIDE SEQUENCE</scope>
    <source>
        <strain evidence="2">MELC-2E11</strain>
        <tissue evidence="2">Siphon/mantle</tissue>
    </source>
</reference>
<accession>A0ABY7FHC0</accession>
<keyword evidence="1" id="KW-1133">Transmembrane helix</keyword>
<evidence type="ECO:0000256" key="1">
    <source>
        <dbReference type="SAM" id="Phobius"/>
    </source>
</evidence>
<proteinExistence type="predicted"/>
<evidence type="ECO:0000313" key="3">
    <source>
        <dbReference type="Proteomes" id="UP001164746"/>
    </source>
</evidence>